<evidence type="ECO:0000256" key="1">
    <source>
        <dbReference type="SAM" id="Coils"/>
    </source>
</evidence>
<protein>
    <submittedName>
        <fullName evidence="3">Uncharacterized protein</fullName>
    </submittedName>
</protein>
<name>U6M242_9EIME</name>
<dbReference type="OrthoDB" id="352903at2759"/>
<keyword evidence="4" id="KW-1185">Reference proteome</keyword>
<feature type="region of interest" description="Disordered" evidence="2">
    <location>
        <begin position="1"/>
        <end position="115"/>
    </location>
</feature>
<dbReference type="VEuPathDB" id="ToxoDB:EBH_0082700"/>
<reference evidence="3" key="1">
    <citation type="submission" date="2013-10" db="EMBL/GenBank/DDBJ databases">
        <title>Genomic analysis of the causative agents of coccidiosis in chickens.</title>
        <authorList>
            <person name="Reid A.J."/>
            <person name="Blake D."/>
            <person name="Billington K."/>
            <person name="Browne H."/>
            <person name="Dunn M."/>
            <person name="Hung S."/>
            <person name="Kawahara F."/>
            <person name="Miranda-Saavedra D."/>
            <person name="Mourier T."/>
            <person name="Nagra H."/>
            <person name="Otto T.D."/>
            <person name="Rawlings N."/>
            <person name="Sanchez A."/>
            <person name="Sanders M."/>
            <person name="Subramaniam C."/>
            <person name="Tay Y."/>
            <person name="Dear P."/>
            <person name="Doerig C."/>
            <person name="Gruber A."/>
            <person name="Parkinson J."/>
            <person name="Shirley M."/>
            <person name="Wan K.L."/>
            <person name="Berriman M."/>
            <person name="Tomley F."/>
            <person name="Pain A."/>
        </authorList>
    </citation>
    <scope>NUCLEOTIDE SEQUENCE [LARGE SCALE GENOMIC DNA]</scope>
    <source>
        <strain evidence="3">Houghton</strain>
    </source>
</reference>
<dbReference type="AlphaFoldDB" id="U6M242"/>
<feature type="compositionally biased region" description="Pro residues" evidence="2">
    <location>
        <begin position="49"/>
        <end position="63"/>
    </location>
</feature>
<feature type="coiled-coil region" evidence="1">
    <location>
        <begin position="159"/>
        <end position="186"/>
    </location>
</feature>
<feature type="compositionally biased region" description="Gly residues" evidence="2">
    <location>
        <begin position="27"/>
        <end position="38"/>
    </location>
</feature>
<organism evidence="3 4">
    <name type="scientific">Eimeria brunetti</name>
    <dbReference type="NCBI Taxonomy" id="51314"/>
    <lineage>
        <taxon>Eukaryota</taxon>
        <taxon>Sar</taxon>
        <taxon>Alveolata</taxon>
        <taxon>Apicomplexa</taxon>
        <taxon>Conoidasida</taxon>
        <taxon>Coccidia</taxon>
        <taxon>Eucoccidiorida</taxon>
        <taxon>Eimeriorina</taxon>
        <taxon>Eimeriidae</taxon>
        <taxon>Eimeria</taxon>
    </lineage>
</organism>
<accession>U6M242</accession>
<feature type="compositionally biased region" description="Polar residues" evidence="2">
    <location>
        <begin position="1"/>
        <end position="19"/>
    </location>
</feature>
<keyword evidence="1" id="KW-0175">Coiled coil</keyword>
<feature type="compositionally biased region" description="Basic residues" evidence="2">
    <location>
        <begin position="88"/>
        <end position="97"/>
    </location>
</feature>
<dbReference type="EMBL" id="HG713824">
    <property type="protein sequence ID" value="CDJ54145.1"/>
    <property type="molecule type" value="Genomic_DNA"/>
</dbReference>
<evidence type="ECO:0000256" key="2">
    <source>
        <dbReference type="SAM" id="MobiDB-lite"/>
    </source>
</evidence>
<gene>
    <name evidence="3" type="ORF">EBH_0082700</name>
</gene>
<sequence length="234" mass="25526">MPCVQPNNCSGPNDPTQQADDQRGATTSGGAGGYGAGRAEGQDTTDHPWGPPPPYSPTDPFGPPMEAVFGPPPPYSPTDPRESDEGRRHRGRPRHPRGPPSPREPSGPGSDPRWSDLVYSFPRINDPQAKEDLNAVMSFFVKLRKPHHGRRHGMFTVTIDGIQFRIEVWENNLENIEKALETHILDLLAGFSANLDAGFTDLTVKFVTESDGETSGDVGMKIHGERLSALGIKR</sequence>
<reference evidence="3" key="2">
    <citation type="submission" date="2013-10" db="EMBL/GenBank/DDBJ databases">
        <authorList>
            <person name="Aslett M."/>
        </authorList>
    </citation>
    <scope>NUCLEOTIDE SEQUENCE [LARGE SCALE GENOMIC DNA]</scope>
    <source>
        <strain evidence="3">Houghton</strain>
    </source>
</reference>
<evidence type="ECO:0000313" key="3">
    <source>
        <dbReference type="EMBL" id="CDJ54145.1"/>
    </source>
</evidence>
<dbReference type="Proteomes" id="UP000030750">
    <property type="component" value="Unassembled WGS sequence"/>
</dbReference>
<proteinExistence type="predicted"/>
<evidence type="ECO:0000313" key="4">
    <source>
        <dbReference type="Proteomes" id="UP000030750"/>
    </source>
</evidence>